<evidence type="ECO:0000256" key="2">
    <source>
        <dbReference type="ARBA" id="ARBA00010532"/>
    </source>
</evidence>
<keyword evidence="4 7" id="KW-1133">Transmembrane helix</keyword>
<proteinExistence type="inferred from homology"/>
<dbReference type="GO" id="GO:0012506">
    <property type="term" value="C:vesicle membrane"/>
    <property type="evidence" value="ECO:0007669"/>
    <property type="project" value="TreeGrafter"/>
</dbReference>
<evidence type="ECO:0000313" key="8">
    <source>
        <dbReference type="EMBL" id="KAK5576469.1"/>
    </source>
</evidence>
<feature type="transmembrane region" description="Helical" evidence="7">
    <location>
        <begin position="733"/>
        <end position="759"/>
    </location>
</feature>
<dbReference type="Proteomes" id="UP001344447">
    <property type="component" value="Unassembled WGS sequence"/>
</dbReference>
<evidence type="ECO:0000256" key="7">
    <source>
        <dbReference type="SAM" id="Phobius"/>
    </source>
</evidence>
<evidence type="ECO:0000256" key="4">
    <source>
        <dbReference type="ARBA" id="ARBA00022989"/>
    </source>
</evidence>
<evidence type="ECO:0000256" key="3">
    <source>
        <dbReference type="ARBA" id="ARBA00022692"/>
    </source>
</evidence>
<comment type="similarity">
    <text evidence="2">Belongs to the CD36 family.</text>
</comment>
<evidence type="ECO:0000256" key="1">
    <source>
        <dbReference type="ARBA" id="ARBA00004370"/>
    </source>
</evidence>
<dbReference type="AlphaFoldDB" id="A0AAN7YM65"/>
<accession>A0AAN7YM65</accession>
<feature type="transmembrane region" description="Helical" evidence="7">
    <location>
        <begin position="21"/>
        <end position="43"/>
    </location>
</feature>
<keyword evidence="9" id="KW-1185">Reference proteome</keyword>
<dbReference type="GO" id="GO:0005044">
    <property type="term" value="F:scavenger receptor activity"/>
    <property type="evidence" value="ECO:0007669"/>
    <property type="project" value="TreeGrafter"/>
</dbReference>
<evidence type="ECO:0000256" key="5">
    <source>
        <dbReference type="ARBA" id="ARBA00023136"/>
    </source>
</evidence>
<dbReference type="InterPro" id="IPR002159">
    <property type="entry name" value="CD36_fam"/>
</dbReference>
<dbReference type="GO" id="GO:0045335">
    <property type="term" value="C:phagocytic vesicle"/>
    <property type="evidence" value="ECO:0007669"/>
    <property type="project" value="TreeGrafter"/>
</dbReference>
<keyword evidence="3 7" id="KW-0812">Transmembrane</keyword>
<gene>
    <name evidence="8" type="ORF">RB653_007613</name>
</gene>
<comment type="caution">
    <text evidence="8">The sequence shown here is derived from an EMBL/GenBank/DDBJ whole genome shotgun (WGS) entry which is preliminary data.</text>
</comment>
<dbReference type="PANTHER" id="PTHR11923:SF48">
    <property type="entry name" value="LYSOSOME MEMBRANE PROTEIN 2-A"/>
    <property type="match status" value="1"/>
</dbReference>
<keyword evidence="6" id="KW-0325">Glycoprotein</keyword>
<comment type="subcellular location">
    <subcellularLocation>
        <location evidence="1">Membrane</location>
    </subcellularLocation>
</comment>
<dbReference type="PANTHER" id="PTHR11923">
    <property type="entry name" value="SCAVENGER RECEPTOR CLASS B TYPE-1 SR-B1"/>
    <property type="match status" value="1"/>
</dbReference>
<evidence type="ECO:0000256" key="6">
    <source>
        <dbReference type="ARBA" id="ARBA00023180"/>
    </source>
</evidence>
<dbReference type="GO" id="GO:0006911">
    <property type="term" value="P:phagocytosis, engulfment"/>
    <property type="evidence" value="ECO:0007669"/>
    <property type="project" value="TreeGrafter"/>
</dbReference>
<dbReference type="PRINTS" id="PR01609">
    <property type="entry name" value="CD36FAMILY"/>
</dbReference>
<dbReference type="Pfam" id="PF01130">
    <property type="entry name" value="CD36"/>
    <property type="match status" value="2"/>
</dbReference>
<organism evidence="8 9">
    <name type="scientific">Dictyostelium firmibasis</name>
    <dbReference type="NCBI Taxonomy" id="79012"/>
    <lineage>
        <taxon>Eukaryota</taxon>
        <taxon>Amoebozoa</taxon>
        <taxon>Evosea</taxon>
        <taxon>Eumycetozoa</taxon>
        <taxon>Dictyostelia</taxon>
        <taxon>Dictyosteliales</taxon>
        <taxon>Dictyosteliaceae</taxon>
        <taxon>Dictyostelium</taxon>
    </lineage>
</organism>
<name>A0AAN7YM65_9MYCE</name>
<protein>
    <submittedName>
        <fullName evidence="8">Uncharacterized protein</fullName>
    </submittedName>
</protein>
<reference evidence="8 9" key="1">
    <citation type="submission" date="2023-11" db="EMBL/GenBank/DDBJ databases">
        <title>Dfirmibasis_genome.</title>
        <authorList>
            <person name="Edelbroek B."/>
            <person name="Kjellin J."/>
            <person name="Jerlstrom-Hultqvist J."/>
            <person name="Soderbom F."/>
        </authorList>
    </citation>
    <scope>NUCLEOTIDE SEQUENCE [LARGE SCALE GENOMIC DNA]</scope>
    <source>
        <strain evidence="8 9">TNS-C-14</strain>
    </source>
</reference>
<dbReference type="EMBL" id="JAVFKY010000005">
    <property type="protein sequence ID" value="KAK5576469.1"/>
    <property type="molecule type" value="Genomic_DNA"/>
</dbReference>
<sequence length="779" mass="87566">MAKRGCCHRKKVNHKGCLVSGIFLTVIGAVLFILAFALLPSLINKATQNAVIQAVIVDSTSSQRYNDWAGQQSIENYYQQYFYAWNLTNPEEFLNGSIPIFETVGPFNYKYEFIFSNVSFQDGGNLATYTQTKSYIYQADMSPNDPTQVMITNINPAYLGLMYQLAPNAEMLDNMPAENLLIAIGGCGQMRLFIEYLSSDNFTEIVYFTQNPQLYQEQYTAILKSLQGNEEYFYQQWANSTTTPTQGNGWNGMLVSSSNDGVPSNITLSSAQLLFNSSNENSILNEQIGQTLWINALLGDKASITVLTSELQLSTDQIDLILKWWLNDFSQVYTVSHVCDICDIEDLSLLGVCQFVTGNALNGRSISNYTFLTQQFTEGPIEIPLLYEYIGVNFKLSVSVEQAFKTLFNESDENSILNLNGMVNFITAVKSFNTYEQYNITIFDAGKILGYSTAELYERYTKPTILDLYEKYGGLIVTRTMDEWLWTCEDGILDFLGVDQPCALQQNNTVNKPSTIFTGQQDLSMTNQIFEFQEQTFLSCWNGSVEVEGFTESGQFPPLQSDPPLTMTLFEENVIRPVQLVLSGDSQVQGINTKRYYLVNDSFPVSTTFKTTIPGLVNLTDIQNLPIYVSLWDMYEVPPEYSSNNLQGLNQTYESASVPLDLEPITGNALYYNLKLQVNLAIPEYSNWFSSETSIYKKIKSNVFYPVLKIGQTATPSQSNIDLLNSQFKLIKILGFAPVIVVSVVGGIILIAGISMFAFGFKKLRQQKQQGYHAIINSE</sequence>
<evidence type="ECO:0000313" key="9">
    <source>
        <dbReference type="Proteomes" id="UP001344447"/>
    </source>
</evidence>
<keyword evidence="5 7" id="KW-0472">Membrane</keyword>